<dbReference type="InterPro" id="IPR036397">
    <property type="entry name" value="RNaseH_sf"/>
</dbReference>
<dbReference type="InterPro" id="IPR050240">
    <property type="entry name" value="DNA_pol_type-B"/>
</dbReference>
<dbReference type="InterPro" id="IPR023211">
    <property type="entry name" value="DNA_pol_palm_dom_sf"/>
</dbReference>
<dbReference type="OrthoDB" id="10478433at2759"/>
<gene>
    <name evidence="1" type="ORF">FWILDA_LOCUS15144</name>
</gene>
<keyword evidence="2" id="KW-1185">Reference proteome</keyword>
<dbReference type="AlphaFoldDB" id="A0A9W4T3P5"/>
<dbReference type="Gene3D" id="3.90.1600.10">
    <property type="entry name" value="Palm domain of DNA polymerase"/>
    <property type="match status" value="1"/>
</dbReference>
<evidence type="ECO:0000313" key="1">
    <source>
        <dbReference type="EMBL" id="CAI2191583.1"/>
    </source>
</evidence>
<sequence>MRYHTEKKPYIRVTTCNHFDRYKALKIVHEVSISIASDDLNPTYYYRKVTCEKKLPLSSWKDDPELLKQICLVNVETAPDHTSDIQIGFNDFQYDWRFIVKKAKKLGVLEWMFNHMSIKPSAEKSSLEFYLNESELESKLDMPIHCMNKYYEKALNETNATTAEQMREVTKYCIIDAINCQRLMVKRNTINKYREVASVAFISLYDSHYFAIEMKMRNILSADAWQKGILTSIISCKQMKTMKFPGAYVFPLVKGLKNKCPHAKSLKESEHKNQAEIKGLYPKEELEKKINLAEERGILALKVYMNTFYGEAENSESPFFLRVLTGGVISAGQQNIKLIANLIRSKRFSVKYRDTDFLYLVCPEECFQKCDEAYDNGNGISKEEYWSRI</sequence>
<protein>
    <submittedName>
        <fullName evidence="1">7600_t:CDS:1</fullName>
    </submittedName>
</protein>
<dbReference type="GO" id="GO:0003676">
    <property type="term" value="F:nucleic acid binding"/>
    <property type="evidence" value="ECO:0007669"/>
    <property type="project" value="InterPro"/>
</dbReference>
<dbReference type="PANTHER" id="PTHR10322:SF23">
    <property type="entry name" value="DNA POLYMERASE DELTA CATALYTIC SUBUNIT"/>
    <property type="match status" value="1"/>
</dbReference>
<accession>A0A9W4T3P5</accession>
<proteinExistence type="predicted"/>
<name>A0A9W4T3P5_9GLOM</name>
<dbReference type="SUPFAM" id="SSF56672">
    <property type="entry name" value="DNA/RNA polymerases"/>
    <property type="match status" value="1"/>
</dbReference>
<dbReference type="PANTHER" id="PTHR10322">
    <property type="entry name" value="DNA POLYMERASE CATALYTIC SUBUNIT"/>
    <property type="match status" value="1"/>
</dbReference>
<dbReference type="SUPFAM" id="SSF53098">
    <property type="entry name" value="Ribonuclease H-like"/>
    <property type="match status" value="1"/>
</dbReference>
<comment type="caution">
    <text evidence="1">The sequence shown here is derived from an EMBL/GenBank/DDBJ whole genome shotgun (WGS) entry which is preliminary data.</text>
</comment>
<evidence type="ECO:0000313" key="2">
    <source>
        <dbReference type="Proteomes" id="UP001153678"/>
    </source>
</evidence>
<dbReference type="Proteomes" id="UP001153678">
    <property type="component" value="Unassembled WGS sequence"/>
</dbReference>
<dbReference type="InterPro" id="IPR012337">
    <property type="entry name" value="RNaseH-like_sf"/>
</dbReference>
<reference evidence="1" key="1">
    <citation type="submission" date="2022-08" db="EMBL/GenBank/DDBJ databases">
        <authorList>
            <person name="Kallberg Y."/>
            <person name="Tangrot J."/>
            <person name="Rosling A."/>
        </authorList>
    </citation>
    <scope>NUCLEOTIDE SEQUENCE</scope>
    <source>
        <strain evidence="1">Wild A</strain>
    </source>
</reference>
<feature type="non-terminal residue" evidence="1">
    <location>
        <position position="1"/>
    </location>
</feature>
<dbReference type="Gene3D" id="3.30.420.10">
    <property type="entry name" value="Ribonuclease H-like superfamily/Ribonuclease H"/>
    <property type="match status" value="1"/>
</dbReference>
<dbReference type="EMBL" id="CAMKVN010007520">
    <property type="protein sequence ID" value="CAI2191583.1"/>
    <property type="molecule type" value="Genomic_DNA"/>
</dbReference>
<organism evidence="1 2">
    <name type="scientific">Funneliformis geosporum</name>
    <dbReference type="NCBI Taxonomy" id="1117311"/>
    <lineage>
        <taxon>Eukaryota</taxon>
        <taxon>Fungi</taxon>
        <taxon>Fungi incertae sedis</taxon>
        <taxon>Mucoromycota</taxon>
        <taxon>Glomeromycotina</taxon>
        <taxon>Glomeromycetes</taxon>
        <taxon>Glomerales</taxon>
        <taxon>Glomeraceae</taxon>
        <taxon>Funneliformis</taxon>
    </lineage>
</organism>
<dbReference type="InterPro" id="IPR043502">
    <property type="entry name" value="DNA/RNA_pol_sf"/>
</dbReference>